<evidence type="ECO:0000256" key="2">
    <source>
        <dbReference type="SAM" id="SignalP"/>
    </source>
</evidence>
<feature type="region of interest" description="Disordered" evidence="1">
    <location>
        <begin position="138"/>
        <end position="163"/>
    </location>
</feature>
<feature type="compositionally biased region" description="Pro residues" evidence="1">
    <location>
        <begin position="149"/>
        <end position="160"/>
    </location>
</feature>
<organism evidence="3 4">
    <name type="scientific">Gordonia phthalatica</name>
    <dbReference type="NCBI Taxonomy" id="1136941"/>
    <lineage>
        <taxon>Bacteria</taxon>
        <taxon>Bacillati</taxon>
        <taxon>Actinomycetota</taxon>
        <taxon>Actinomycetes</taxon>
        <taxon>Mycobacteriales</taxon>
        <taxon>Gordoniaceae</taxon>
        <taxon>Gordonia</taxon>
    </lineage>
</organism>
<feature type="signal peptide" evidence="2">
    <location>
        <begin position="1"/>
        <end position="39"/>
    </location>
</feature>
<gene>
    <name evidence="3" type="ORF">ACH46_05835</name>
</gene>
<evidence type="ECO:0000313" key="3">
    <source>
        <dbReference type="EMBL" id="ALG84113.1"/>
    </source>
</evidence>
<dbReference type="EMBL" id="CP011853">
    <property type="protein sequence ID" value="ALG84113.1"/>
    <property type="molecule type" value="Genomic_DNA"/>
</dbReference>
<reference evidence="4" key="1">
    <citation type="submission" date="2015-06" db="EMBL/GenBank/DDBJ databases">
        <title>Complete genome sequence and metabolic analysis of phthalate degradation pathway in Gordonia sp. QH-11.</title>
        <authorList>
            <person name="Jin D."/>
            <person name="Kong X."/>
            <person name="Bai Z."/>
        </authorList>
    </citation>
    <scope>NUCLEOTIDE SEQUENCE [LARGE SCALE GENOMIC DNA]</scope>
    <source>
        <strain evidence="4">QH-11</strain>
    </source>
</reference>
<sequence length="346" mass="34543">MFTGRKPVVIRTNRSLRVGVAGLAVAATAALTMPAAASAEPQAPAAPDTATPSVTAPGTTTPGAPSASTTLPEIPGDAELADLLRVLKSNGGADKAAEALTAILSSDGQLDPSKYLGSSSLLDSIGLDKLGLDKLGLLGSTTPTDPTDPTAPAPAAPTAPSPVAAPVNTSASDVLAVLQKATGATLLSPAVSPLCTDPTSDNPLGLATAPALAVPGPWPTVAADKPGALKTLTDLLPADKDLMQAIGDDETAFALVPPGEPGADNFRVAWFNTATMKGGLADLKPLSEAAANGPLKQLLADTENFHGVRLARVKTGQGTILTAVFGTTTKAGRTCFFLPALGTVKN</sequence>
<reference evidence="3 4" key="2">
    <citation type="journal article" date="2017" name="Int. J. Syst. Evol. Microbiol.">
        <title>Gordonia phthalatica sp. nov., a di-n-butyl phthalate-degrading bacterium isolated from activated sludge.</title>
        <authorList>
            <person name="Jin D."/>
            <person name="Kong X."/>
            <person name="Jia M."/>
            <person name="Yu X."/>
            <person name="Wang X."/>
            <person name="Zhuang X."/>
            <person name="Deng Y."/>
            <person name="Bai Z."/>
        </authorList>
    </citation>
    <scope>NUCLEOTIDE SEQUENCE [LARGE SCALE GENOMIC DNA]</scope>
    <source>
        <strain evidence="3 4">QH-11</strain>
    </source>
</reference>
<accession>A0A0N9N9L6</accession>
<evidence type="ECO:0000313" key="4">
    <source>
        <dbReference type="Proteomes" id="UP000063789"/>
    </source>
</evidence>
<feature type="chain" id="PRO_5039562355" evidence="2">
    <location>
        <begin position="40"/>
        <end position="346"/>
    </location>
</feature>
<proteinExistence type="predicted"/>
<name>A0A0N9N9L6_9ACTN</name>
<feature type="region of interest" description="Disordered" evidence="1">
    <location>
        <begin position="39"/>
        <end position="74"/>
    </location>
</feature>
<dbReference type="KEGG" id="goq:ACH46_05835"/>
<feature type="compositionally biased region" description="Low complexity" evidence="1">
    <location>
        <begin position="138"/>
        <end position="148"/>
    </location>
</feature>
<dbReference type="STRING" id="1136941.ACH46_05835"/>
<dbReference type="AlphaFoldDB" id="A0A0N9N9L6"/>
<dbReference type="Proteomes" id="UP000063789">
    <property type="component" value="Chromosome"/>
</dbReference>
<keyword evidence="4" id="KW-1185">Reference proteome</keyword>
<dbReference type="PATRIC" id="fig|1136941.3.peg.1192"/>
<feature type="compositionally biased region" description="Low complexity" evidence="1">
    <location>
        <begin position="39"/>
        <end position="70"/>
    </location>
</feature>
<keyword evidence="2" id="KW-0732">Signal</keyword>
<evidence type="ECO:0000256" key="1">
    <source>
        <dbReference type="SAM" id="MobiDB-lite"/>
    </source>
</evidence>
<protein>
    <submittedName>
        <fullName evidence="3">Uncharacterized protein</fullName>
    </submittedName>
</protein>